<sequence>MNIHSHKHDCRGVLTRKCKQKVVFY</sequence>
<dbReference type="EMBL" id="GGEC01010702">
    <property type="protein sequence ID" value="MBW91185.1"/>
    <property type="molecule type" value="Transcribed_RNA"/>
</dbReference>
<dbReference type="AlphaFoldDB" id="A0A2P2JCH8"/>
<evidence type="ECO:0000313" key="1">
    <source>
        <dbReference type="EMBL" id="MBW91185.1"/>
    </source>
</evidence>
<proteinExistence type="predicted"/>
<name>A0A2P2JCH8_RHIMU</name>
<accession>A0A2P2JCH8</accession>
<protein>
    <submittedName>
        <fullName evidence="1">Uncharacterized protein</fullName>
    </submittedName>
</protein>
<reference evidence="1" key="1">
    <citation type="submission" date="2018-02" db="EMBL/GenBank/DDBJ databases">
        <title>Rhizophora mucronata_Transcriptome.</title>
        <authorList>
            <person name="Meera S.P."/>
            <person name="Sreeshan A."/>
            <person name="Augustine A."/>
        </authorList>
    </citation>
    <scope>NUCLEOTIDE SEQUENCE</scope>
    <source>
        <tissue evidence="1">Leaf</tissue>
    </source>
</reference>
<organism evidence="1">
    <name type="scientific">Rhizophora mucronata</name>
    <name type="common">Asiatic mangrove</name>
    <dbReference type="NCBI Taxonomy" id="61149"/>
    <lineage>
        <taxon>Eukaryota</taxon>
        <taxon>Viridiplantae</taxon>
        <taxon>Streptophyta</taxon>
        <taxon>Embryophyta</taxon>
        <taxon>Tracheophyta</taxon>
        <taxon>Spermatophyta</taxon>
        <taxon>Magnoliopsida</taxon>
        <taxon>eudicotyledons</taxon>
        <taxon>Gunneridae</taxon>
        <taxon>Pentapetalae</taxon>
        <taxon>rosids</taxon>
        <taxon>fabids</taxon>
        <taxon>Malpighiales</taxon>
        <taxon>Rhizophoraceae</taxon>
        <taxon>Rhizophora</taxon>
    </lineage>
</organism>